<protein>
    <submittedName>
        <fullName evidence="1">Uncharacterized protein</fullName>
    </submittedName>
</protein>
<keyword evidence="2" id="KW-1185">Reference proteome</keyword>
<dbReference type="Proteomes" id="UP000287394">
    <property type="component" value="Chromosome"/>
</dbReference>
<gene>
    <name evidence="1" type="ORF">CCAX7_54390</name>
</gene>
<dbReference type="AlphaFoldDB" id="A0A402D5U7"/>
<dbReference type="EMBL" id="AP025739">
    <property type="protein sequence ID" value="BDI33388.1"/>
    <property type="molecule type" value="Genomic_DNA"/>
</dbReference>
<evidence type="ECO:0000313" key="2">
    <source>
        <dbReference type="Proteomes" id="UP000287394"/>
    </source>
</evidence>
<proteinExistence type="predicted"/>
<sequence>MQAKVSNIRTNILLRNAVTWGLGLGLTVLLCLTGAAAVRLHASALLSTFVISAIAVLTIGGSLAFLTFVCNHSCISVEGSSSTATAVSAMLAALTLLTLSFVMSLIMPVLVLFLLSSAQSDHRQGKTLRQSKDNFFGHIVPQRFSFG</sequence>
<accession>A0A402D5U7</accession>
<evidence type="ECO:0000313" key="1">
    <source>
        <dbReference type="EMBL" id="BDI33388.1"/>
    </source>
</evidence>
<dbReference type="RefSeq" id="WP_125206368.1">
    <property type="nucleotide sequence ID" value="NZ_AP025739.1"/>
</dbReference>
<reference evidence="1 2" key="1">
    <citation type="journal article" date="2019" name="Int. J. Syst. Evol. Microbiol.">
        <title>Capsulimonas corticalis gen. nov., sp. nov., an aerobic capsulated bacterium, of a novel bacterial order, Capsulimonadales ord. nov., of the class Armatimonadia of the phylum Armatimonadetes.</title>
        <authorList>
            <person name="Li J."/>
            <person name="Kudo C."/>
            <person name="Tonouchi A."/>
        </authorList>
    </citation>
    <scope>NUCLEOTIDE SEQUENCE [LARGE SCALE GENOMIC DNA]</scope>
    <source>
        <strain evidence="1 2">AX-7</strain>
    </source>
</reference>
<organism evidence="1 2">
    <name type="scientific">Capsulimonas corticalis</name>
    <dbReference type="NCBI Taxonomy" id="2219043"/>
    <lineage>
        <taxon>Bacteria</taxon>
        <taxon>Bacillati</taxon>
        <taxon>Armatimonadota</taxon>
        <taxon>Armatimonadia</taxon>
        <taxon>Capsulimonadales</taxon>
        <taxon>Capsulimonadaceae</taxon>
        <taxon>Capsulimonas</taxon>
    </lineage>
</organism>
<dbReference type="KEGG" id="ccot:CCAX7_54390"/>
<name>A0A402D5U7_9BACT</name>